<evidence type="ECO:0000313" key="5">
    <source>
        <dbReference type="Proteomes" id="UP000264036"/>
    </source>
</evidence>
<accession>A0A356L9W7</accession>
<dbReference type="InterPro" id="IPR007899">
    <property type="entry name" value="CHAD_dom"/>
</dbReference>
<dbReference type="InterPro" id="IPR023577">
    <property type="entry name" value="CYTH_domain"/>
</dbReference>
<evidence type="ECO:0000259" key="2">
    <source>
        <dbReference type="PROSITE" id="PS51707"/>
    </source>
</evidence>
<dbReference type="PANTHER" id="PTHR39569:SF1">
    <property type="entry name" value="INORGANIC TRIPHOSPHATASE"/>
    <property type="match status" value="1"/>
</dbReference>
<dbReference type="SMART" id="SM00880">
    <property type="entry name" value="CHAD"/>
    <property type="match status" value="1"/>
</dbReference>
<evidence type="ECO:0000313" key="4">
    <source>
        <dbReference type="EMBL" id="HBP27787.1"/>
    </source>
</evidence>
<dbReference type="SUPFAM" id="SSF55154">
    <property type="entry name" value="CYTH-like phosphatases"/>
    <property type="match status" value="1"/>
</dbReference>
<dbReference type="Gene3D" id="1.40.20.10">
    <property type="entry name" value="CHAD domain"/>
    <property type="match status" value="1"/>
</dbReference>
<dbReference type="PROSITE" id="PS51708">
    <property type="entry name" value="CHAD"/>
    <property type="match status" value="1"/>
</dbReference>
<dbReference type="PROSITE" id="PS51707">
    <property type="entry name" value="CYTH"/>
    <property type="match status" value="1"/>
</dbReference>
<reference evidence="4 5" key="1">
    <citation type="journal article" date="2018" name="Nat. Biotechnol.">
        <title>A standardized bacterial taxonomy based on genome phylogeny substantially revises the tree of life.</title>
        <authorList>
            <person name="Parks D.H."/>
            <person name="Chuvochina M."/>
            <person name="Waite D.W."/>
            <person name="Rinke C."/>
            <person name="Skarshewski A."/>
            <person name="Chaumeil P.A."/>
            <person name="Hugenholtz P."/>
        </authorList>
    </citation>
    <scope>NUCLEOTIDE SEQUENCE [LARGE SCALE GENOMIC DNA]</scope>
    <source>
        <strain evidence="4">UBA10707</strain>
    </source>
</reference>
<dbReference type="GO" id="GO:0046872">
    <property type="term" value="F:metal ion binding"/>
    <property type="evidence" value="ECO:0007669"/>
    <property type="project" value="TreeGrafter"/>
</dbReference>
<dbReference type="SMART" id="SM01118">
    <property type="entry name" value="CYTH"/>
    <property type="match status" value="1"/>
</dbReference>
<organism evidence="4 5">
    <name type="scientific">Advenella kashmirensis</name>
    <dbReference type="NCBI Taxonomy" id="310575"/>
    <lineage>
        <taxon>Bacteria</taxon>
        <taxon>Pseudomonadati</taxon>
        <taxon>Pseudomonadota</taxon>
        <taxon>Betaproteobacteria</taxon>
        <taxon>Burkholderiales</taxon>
        <taxon>Alcaligenaceae</taxon>
    </lineage>
</organism>
<dbReference type="EMBL" id="DOEK01000001">
    <property type="protein sequence ID" value="HBP27787.1"/>
    <property type="molecule type" value="Genomic_DNA"/>
</dbReference>
<gene>
    <name evidence="4" type="ORF">DD666_00025</name>
</gene>
<dbReference type="Gene3D" id="2.40.320.10">
    <property type="entry name" value="Hypothetical Protein Pfu-838710-001"/>
    <property type="match status" value="1"/>
</dbReference>
<proteinExistence type="predicted"/>
<evidence type="ECO:0000256" key="1">
    <source>
        <dbReference type="SAM" id="MobiDB-lite"/>
    </source>
</evidence>
<dbReference type="Pfam" id="PF05235">
    <property type="entry name" value="CHAD"/>
    <property type="match status" value="1"/>
</dbReference>
<dbReference type="CDD" id="cd07756">
    <property type="entry name" value="CYTH-like_Pase_CHAD"/>
    <property type="match status" value="1"/>
</dbReference>
<name>A0A356L9W7_9BURK</name>
<dbReference type="Proteomes" id="UP000264036">
    <property type="component" value="Unassembled WGS sequence"/>
</dbReference>
<dbReference type="Pfam" id="PF01928">
    <property type="entry name" value="CYTH"/>
    <property type="match status" value="1"/>
</dbReference>
<dbReference type="GO" id="GO:0050355">
    <property type="term" value="F:inorganic triphosphate phosphatase activity"/>
    <property type="evidence" value="ECO:0007669"/>
    <property type="project" value="InterPro"/>
</dbReference>
<dbReference type="PANTHER" id="PTHR39569">
    <property type="entry name" value="INORGANIC TRIPHOSPHATASE"/>
    <property type="match status" value="1"/>
</dbReference>
<protein>
    <submittedName>
        <fullName evidence="4">Inorganic triphosphatase</fullName>
    </submittedName>
</protein>
<sequence>MSSNMHTWGVTMPATNPLPLYSVITSITTMSEQELKLHVPASAAAQVEKALKKAKCETISLRAMYFDTADRELAKSKIAIRLRLEGDNWVQTLKMPGSNALTKLELNHNRPSPVLDLSLYAGTPAEAALLKLAKPLELRYETDITRLYRRQRTRKGTIEIAFDTGVIRAAELELPVSEVEFELVSGSPEAIFEIGKKWLSQYKLILDLRSKSQRGDALAQSAVNIRRSDTATVKNAVRNNEVLRFWAPRKARAYEIDKQDSATQALVSVTTECLEQICANAGALAEIDTLGVVAVGRPEHVHQLRIGMRRLTSNWKLFSGLAWLPEQDVRDELRVHLGRFGATRDLDVMLATVVPVLNDAGMPTMQFSSHEEGATPHDIAKDPSFQQWVLRLLEWTVLTPTTDPVAPIEDDTEQVQTDAVEDAQPGEQTQDEQAATEQSAEAAAPAAAGASTQIEPIIIPLTPLPHGRPVLRRLLEQRLNKWNRQIVRHWKTEDKSDIESYHDLRKRIKRMRYALNVYEGLRPNCNLNGYVKKLAAAQEVFGNLNDMSTALTFFSAHTQTHPAAWFAVGWLTATLETLKHQADEALTHIPAKIRYD</sequence>
<dbReference type="InterPro" id="IPR039013">
    <property type="entry name" value="YgiF"/>
</dbReference>
<feature type="compositionally biased region" description="Low complexity" evidence="1">
    <location>
        <begin position="427"/>
        <end position="449"/>
    </location>
</feature>
<comment type="caution">
    <text evidence="4">The sequence shown here is derived from an EMBL/GenBank/DDBJ whole genome shotgun (WGS) entry which is preliminary data.</text>
</comment>
<dbReference type="InterPro" id="IPR038186">
    <property type="entry name" value="CHAD_dom_sf"/>
</dbReference>
<feature type="region of interest" description="Disordered" evidence="1">
    <location>
        <begin position="403"/>
        <end position="449"/>
    </location>
</feature>
<evidence type="ECO:0000259" key="3">
    <source>
        <dbReference type="PROSITE" id="PS51708"/>
    </source>
</evidence>
<feature type="domain" description="CHAD" evidence="3">
    <location>
        <begin position="259"/>
        <end position="596"/>
    </location>
</feature>
<dbReference type="AlphaFoldDB" id="A0A356L9W7"/>
<dbReference type="InterPro" id="IPR033469">
    <property type="entry name" value="CYTH-like_dom_sf"/>
</dbReference>
<feature type="domain" description="CYTH" evidence="2">
    <location>
        <begin position="30"/>
        <end position="222"/>
    </location>
</feature>